<dbReference type="Gene3D" id="3.30.70.1620">
    <property type="match status" value="1"/>
</dbReference>
<evidence type="ECO:0000256" key="12">
    <source>
        <dbReference type="SAM" id="MobiDB-lite"/>
    </source>
</evidence>
<feature type="compositionally biased region" description="Basic and acidic residues" evidence="12">
    <location>
        <begin position="403"/>
        <end position="423"/>
    </location>
</feature>
<evidence type="ECO:0000256" key="4">
    <source>
        <dbReference type="ARBA" id="ARBA00022454"/>
    </source>
</evidence>
<evidence type="ECO:0000256" key="9">
    <source>
        <dbReference type="ARBA" id="ARBA00023306"/>
    </source>
</evidence>
<evidence type="ECO:0000313" key="14">
    <source>
        <dbReference type="EMBL" id="KAK9909717.1"/>
    </source>
</evidence>
<proteinExistence type="inferred from homology"/>
<dbReference type="InterPro" id="IPR027417">
    <property type="entry name" value="P-loop_NTPase"/>
</dbReference>
<dbReference type="PANTHER" id="PTHR18937:SF12">
    <property type="entry name" value="STRUCTURAL MAINTENANCE OF CHROMOSOMES PROTEIN"/>
    <property type="match status" value="1"/>
</dbReference>
<dbReference type="PANTHER" id="PTHR18937">
    <property type="entry name" value="STRUCTURAL MAINTENANCE OF CHROMOSOMES SMC FAMILY MEMBER"/>
    <property type="match status" value="1"/>
</dbReference>
<dbReference type="SUPFAM" id="SSF75553">
    <property type="entry name" value="Smc hinge domain"/>
    <property type="match status" value="1"/>
</dbReference>
<keyword evidence="15" id="KW-1185">Reference proteome</keyword>
<evidence type="ECO:0000256" key="8">
    <source>
        <dbReference type="ARBA" id="ARBA00023242"/>
    </source>
</evidence>
<dbReference type="PIRSF" id="PIRSF005719">
    <property type="entry name" value="SMC"/>
    <property type="match status" value="1"/>
</dbReference>
<dbReference type="EMBL" id="JALJOT010000006">
    <property type="protein sequence ID" value="KAK9909717.1"/>
    <property type="molecule type" value="Genomic_DNA"/>
</dbReference>
<evidence type="ECO:0000256" key="10">
    <source>
        <dbReference type="PIRNR" id="PIRNR005719"/>
    </source>
</evidence>
<comment type="subcellular location">
    <subcellularLocation>
        <location evidence="2">Chromosome</location>
    </subcellularLocation>
    <subcellularLocation>
        <location evidence="1 10">Nucleus</location>
    </subcellularLocation>
</comment>
<dbReference type="SMART" id="SM00968">
    <property type="entry name" value="SMC_hinge"/>
    <property type="match status" value="1"/>
</dbReference>
<feature type="coiled-coil region" evidence="11">
    <location>
        <begin position="842"/>
        <end position="918"/>
    </location>
</feature>
<evidence type="ECO:0000256" key="5">
    <source>
        <dbReference type="ARBA" id="ARBA00022618"/>
    </source>
</evidence>
<keyword evidence="7 11" id="KW-0175">Coiled coil</keyword>
<evidence type="ECO:0000256" key="6">
    <source>
        <dbReference type="ARBA" id="ARBA00022776"/>
    </source>
</evidence>
<comment type="similarity">
    <text evidence="3">Belongs to the SMC family. SMC1 subfamily.</text>
</comment>
<dbReference type="InterPro" id="IPR010935">
    <property type="entry name" value="SMC_hinge"/>
</dbReference>
<feature type="compositionally biased region" description="Acidic residues" evidence="12">
    <location>
        <begin position="965"/>
        <end position="986"/>
    </location>
</feature>
<sequence length="1247" mass="139985">MTRTLDSAHQGRIVQIEVDNFKSYRGRQIIGPFYDFTAVVGANGSGKSNLMDAISFVLGVKTAQLRGSLKELLYLNSEGRDEEDRPRRGYVKLVFETTDGEEVQFTRAIVPSNSTAEASYQSQYKINDRNSSWEAYNNKLKSYGILVQARNFLVFQGDIESVAALSPKDMTNLVEQISGSAAFKKEYDELEAKKAEADEKTSFVFSKKKAIMGEKKQKKEQKEEAEKHLRMQQDLEALKAEYYLWQLYQLDKDIVRVRGEAGKQKEELNGAAKVLYSCEAQVEQRKKAAAGFSKERLLLERKHKKRKADLEKKSPDSAKVMEGLTRLQKRLKAEKKNVEDKEKKLQDQKQHITKLEVDLKNITDAQEQLKEDMRTAASEGQVYLNAQHQAEFYKIQEEAKSKTSKLRADHDSHQTAQDADKEALSNLEDTEKDVSSRIAQLDADQASLKEKLAQTQTDLAAAKKELAAKKAAHTTMTDDHRRERAQRDVLTQKLEEVEAQLREAKADRKETERDRRMTSAVEQLKRLHSGVFGRVTELARVSQPKYNLAMSVVMGRDLDGVVVDTKETAQDCIQWLRTNQVAPMTFFPLDTVRPKPVNERLRTLGGTAKLALDLLEYDSSLERAFLTVCGNTLVCDSVDEARALAYSADERHKVVAADGTMISKNGFMTGGLTGNESARASRWNDSALEGLKQERDKAAEELEKLPSQRDMVQVEQQLGSEIAGLERDVQFKTVELKATEQRAKNAASEAQALRKESHRKLPGAAKLREAIEKRAEKMEGLQTRINEIEDRIFAAFSKKVGVENIREYMEQNAAATEEFTKRRMALTSQATKLKHQLTYEQRRDLKADVAAAKSEVKKIQENLEKLEDEARKAAEATKEVEQELAAETARMEELRAKAEAAEAEVRTAKKEVARHQAEGNAARRALAAHEAALEALATKRSDVLEAATMEQVALPRKGDRVRATDEEDEDMAEDDEAEEAADEDEERAGASGRFKLDFSGLKGQLTAVRSEADREALHADFRREIDARVASLAHVAPNLKALEQFQAVKAKEREQEEVLEAARKEAKAIARAFNTVRQQRYDAFTAAFEHIASVIDPIFKDLTRSSVHPMGGTAYLSLESTDEPFLHGIKFTAMPPTKRFRDMEQLSGGEKTVAALALLFAIHSYQPSPFFVLDEIDAALDATNVARVAEYIRAKTRPAAEDRFQSIVISLKDNFYGRADALVGIARDVDHCCSATYTFDLTRFGAG</sequence>
<keyword evidence="6" id="KW-0498">Mitosis</keyword>
<comment type="caution">
    <text evidence="14">The sequence shown here is derived from an EMBL/GenBank/DDBJ whole genome shotgun (WGS) entry which is preliminary data.</text>
</comment>
<organism evidence="14 15">
    <name type="scientific">Coccomyxa subellipsoidea</name>
    <dbReference type="NCBI Taxonomy" id="248742"/>
    <lineage>
        <taxon>Eukaryota</taxon>
        <taxon>Viridiplantae</taxon>
        <taxon>Chlorophyta</taxon>
        <taxon>core chlorophytes</taxon>
        <taxon>Trebouxiophyceae</taxon>
        <taxon>Trebouxiophyceae incertae sedis</taxon>
        <taxon>Coccomyxaceae</taxon>
        <taxon>Coccomyxa</taxon>
    </lineage>
</organism>
<dbReference type="InterPro" id="IPR003395">
    <property type="entry name" value="RecF/RecN/SMC_N"/>
</dbReference>
<gene>
    <name evidence="14" type="ORF">WJX75_006565</name>
</gene>
<feature type="region of interest" description="Disordered" evidence="12">
    <location>
        <begin position="403"/>
        <end position="431"/>
    </location>
</feature>
<evidence type="ECO:0000259" key="13">
    <source>
        <dbReference type="SMART" id="SM00968"/>
    </source>
</evidence>
<dbReference type="CDD" id="cd03275">
    <property type="entry name" value="ABC_SMC1_euk"/>
    <property type="match status" value="1"/>
</dbReference>
<dbReference type="InterPro" id="IPR036277">
    <property type="entry name" value="SMC_hinge_sf"/>
</dbReference>
<evidence type="ECO:0000256" key="11">
    <source>
        <dbReference type="SAM" id="Coils"/>
    </source>
</evidence>
<dbReference type="Gene3D" id="3.40.50.300">
    <property type="entry name" value="P-loop containing nucleotide triphosphate hydrolases"/>
    <property type="match status" value="2"/>
</dbReference>
<keyword evidence="5" id="KW-0132">Cell division</keyword>
<keyword evidence="4" id="KW-0158">Chromosome</keyword>
<evidence type="ECO:0000256" key="3">
    <source>
        <dbReference type="ARBA" id="ARBA00005597"/>
    </source>
</evidence>
<evidence type="ECO:0000256" key="2">
    <source>
        <dbReference type="ARBA" id="ARBA00004286"/>
    </source>
</evidence>
<evidence type="ECO:0000313" key="15">
    <source>
        <dbReference type="Proteomes" id="UP001491310"/>
    </source>
</evidence>
<feature type="coiled-coil region" evidence="11">
    <location>
        <begin position="688"/>
        <end position="791"/>
    </location>
</feature>
<dbReference type="Proteomes" id="UP001491310">
    <property type="component" value="Unassembled WGS sequence"/>
</dbReference>
<feature type="region of interest" description="Disordered" evidence="12">
    <location>
        <begin position="956"/>
        <end position="989"/>
    </location>
</feature>
<evidence type="ECO:0000256" key="7">
    <source>
        <dbReference type="ARBA" id="ARBA00023054"/>
    </source>
</evidence>
<dbReference type="Pfam" id="PF02463">
    <property type="entry name" value="SMC_N"/>
    <property type="match status" value="1"/>
</dbReference>
<dbReference type="SUPFAM" id="SSF52540">
    <property type="entry name" value="P-loop containing nucleoside triphosphate hydrolases"/>
    <property type="match status" value="1"/>
</dbReference>
<dbReference type="InterPro" id="IPR024704">
    <property type="entry name" value="SMC"/>
</dbReference>
<feature type="coiled-coil region" evidence="11">
    <location>
        <begin position="180"/>
        <end position="241"/>
    </location>
</feature>
<feature type="coiled-coil region" evidence="11">
    <location>
        <begin position="1042"/>
        <end position="1079"/>
    </location>
</feature>
<accession>A0ABR2YS38</accession>
<dbReference type="Gene3D" id="1.20.1060.20">
    <property type="match status" value="1"/>
</dbReference>
<feature type="domain" description="SMC hinge" evidence="13">
    <location>
        <begin position="529"/>
        <end position="645"/>
    </location>
</feature>
<evidence type="ECO:0000256" key="1">
    <source>
        <dbReference type="ARBA" id="ARBA00004123"/>
    </source>
</evidence>
<reference evidence="14 15" key="1">
    <citation type="journal article" date="2024" name="Nat. Commun.">
        <title>Phylogenomics reveals the evolutionary origins of lichenization in chlorophyte algae.</title>
        <authorList>
            <person name="Puginier C."/>
            <person name="Libourel C."/>
            <person name="Otte J."/>
            <person name="Skaloud P."/>
            <person name="Haon M."/>
            <person name="Grisel S."/>
            <person name="Petersen M."/>
            <person name="Berrin J.G."/>
            <person name="Delaux P.M."/>
            <person name="Dal Grande F."/>
            <person name="Keller J."/>
        </authorList>
    </citation>
    <scope>NUCLEOTIDE SEQUENCE [LARGE SCALE GENOMIC DNA]</scope>
    <source>
        <strain evidence="14 15">SAG 216-7</strain>
    </source>
</reference>
<keyword evidence="8 10" id="KW-0539">Nucleus</keyword>
<feature type="region of interest" description="Disordered" evidence="12">
    <location>
        <begin position="303"/>
        <end position="323"/>
    </location>
</feature>
<name>A0ABR2YS38_9CHLO</name>
<protein>
    <recommendedName>
        <fullName evidence="10">Structural maintenance of chromosomes protein</fullName>
    </recommendedName>
</protein>
<keyword evidence="9" id="KW-0131">Cell cycle</keyword>
<dbReference type="InterPro" id="IPR028468">
    <property type="entry name" value="Smc1_ABC"/>
</dbReference>
<dbReference type="Pfam" id="PF06470">
    <property type="entry name" value="SMC_hinge"/>
    <property type="match status" value="1"/>
</dbReference>